<evidence type="ECO:0000256" key="4">
    <source>
        <dbReference type="ARBA" id="ARBA00005520"/>
    </source>
</evidence>
<evidence type="ECO:0000256" key="3">
    <source>
        <dbReference type="ARBA" id="ARBA00004904"/>
    </source>
</evidence>
<dbReference type="KEGG" id="ehx:EMIHUDRAFT_73050"/>
<dbReference type="Gene3D" id="3.40.50.10990">
    <property type="entry name" value="GTP cyclohydrolase II"/>
    <property type="match status" value="1"/>
</dbReference>
<dbReference type="PaxDb" id="2903-EOD28641"/>
<comment type="catalytic activity">
    <reaction evidence="11">
        <text>GTP + 4 H2O = 2,5-diamino-6-hydroxy-4-(5-phosphoribosylamino)-pyrimidine + formate + 2 phosphate + 3 H(+)</text>
        <dbReference type="Rhea" id="RHEA:23704"/>
        <dbReference type="ChEBI" id="CHEBI:15377"/>
        <dbReference type="ChEBI" id="CHEBI:15378"/>
        <dbReference type="ChEBI" id="CHEBI:15740"/>
        <dbReference type="ChEBI" id="CHEBI:37565"/>
        <dbReference type="ChEBI" id="CHEBI:43474"/>
        <dbReference type="ChEBI" id="CHEBI:58614"/>
        <dbReference type="EC" id="3.5.4.25"/>
    </reaction>
</comment>
<dbReference type="GO" id="GO:0008686">
    <property type="term" value="F:3,4-dihydroxy-2-butanone-4-phosphate synthase activity"/>
    <property type="evidence" value="ECO:0007669"/>
    <property type="project" value="TreeGrafter"/>
</dbReference>
<keyword evidence="5" id="KW-0686">Riboflavin biosynthesis</keyword>
<dbReference type="HAMAP" id="MF_00179">
    <property type="entry name" value="RibA"/>
    <property type="match status" value="1"/>
</dbReference>
<keyword evidence="7" id="KW-0547">Nucleotide-binding</keyword>
<dbReference type="EnsemblProtists" id="EOD28641">
    <property type="protein sequence ID" value="EOD28641"/>
    <property type="gene ID" value="EMIHUDRAFT_73050"/>
</dbReference>
<dbReference type="NCBIfam" id="TIGR00505">
    <property type="entry name" value="ribA"/>
    <property type="match status" value="1"/>
</dbReference>
<evidence type="ECO:0000256" key="8">
    <source>
        <dbReference type="ARBA" id="ARBA00022801"/>
    </source>
</evidence>
<dbReference type="SUPFAM" id="SSF142695">
    <property type="entry name" value="RibA-like"/>
    <property type="match status" value="1"/>
</dbReference>
<dbReference type="PANTHER" id="PTHR21327">
    <property type="entry name" value="GTP CYCLOHYDROLASE II-RELATED"/>
    <property type="match status" value="1"/>
</dbReference>
<dbReference type="Pfam" id="PF00925">
    <property type="entry name" value="GTP_cyclohydro2"/>
    <property type="match status" value="1"/>
</dbReference>
<sequence length="252" mass="27097">MRVSGLAALREATARWGLPHASTADLVARQRQQQKLVERCGPPVTMPTRHGEFIAHTYRPPSRGSLCVGQEHIALVKNRPPAGATAPLVRVHSECCTGDVFGSLRCDCGPQLEKALQAIELDGCGVLLYLRGQEGRGIGLGAKMHAYALQEQGVDTLDANLQLGLPADSREYGTGAQILADLGIRDMRLMSNNPKKFSGLAGFGLRIVERVPSHVAPNPNNIKYLRTKEERMGHLLDLADKIDPGGVGGDAI</sequence>
<dbReference type="GO" id="GO:0005525">
    <property type="term" value="F:GTP binding"/>
    <property type="evidence" value="ECO:0007669"/>
    <property type="project" value="UniProtKB-KW"/>
</dbReference>
<dbReference type="EnsemblProtists" id="EOD35497">
    <property type="protein sequence ID" value="EOD35497"/>
    <property type="gene ID" value="EMIHUDRAFT_63188"/>
</dbReference>
<reference evidence="13" key="2">
    <citation type="submission" date="2024-10" db="UniProtKB">
        <authorList>
            <consortium name="EnsemblProtists"/>
        </authorList>
    </citation>
    <scope>IDENTIFICATION</scope>
</reference>
<evidence type="ECO:0000313" key="13">
    <source>
        <dbReference type="EnsemblProtists" id="EOD35497"/>
    </source>
</evidence>
<evidence type="ECO:0000256" key="2">
    <source>
        <dbReference type="ARBA" id="ARBA00004853"/>
    </source>
</evidence>
<comment type="pathway">
    <text evidence="2">Cofactor biosynthesis; riboflavin biosynthesis; 5-amino-6-(D-ribitylamino)uracil from GTP: step 1/4.</text>
</comment>
<keyword evidence="9" id="KW-0862">Zinc</keyword>
<comment type="similarity">
    <text evidence="4">In the N-terminal section; belongs to the DHBP synthase family.</text>
</comment>
<reference evidence="14" key="1">
    <citation type="journal article" date="2013" name="Nature">
        <title>Pan genome of the phytoplankton Emiliania underpins its global distribution.</title>
        <authorList>
            <person name="Read B.A."/>
            <person name="Kegel J."/>
            <person name="Klute M.J."/>
            <person name="Kuo A."/>
            <person name="Lefebvre S.C."/>
            <person name="Maumus F."/>
            <person name="Mayer C."/>
            <person name="Miller J."/>
            <person name="Monier A."/>
            <person name="Salamov A."/>
            <person name="Young J."/>
            <person name="Aguilar M."/>
            <person name="Claverie J.M."/>
            <person name="Frickenhaus S."/>
            <person name="Gonzalez K."/>
            <person name="Herman E.K."/>
            <person name="Lin Y.C."/>
            <person name="Napier J."/>
            <person name="Ogata H."/>
            <person name="Sarno A.F."/>
            <person name="Shmutz J."/>
            <person name="Schroeder D."/>
            <person name="de Vargas C."/>
            <person name="Verret F."/>
            <person name="von Dassow P."/>
            <person name="Valentin K."/>
            <person name="Van de Peer Y."/>
            <person name="Wheeler G."/>
            <person name="Dacks J.B."/>
            <person name="Delwiche C.F."/>
            <person name="Dyhrman S.T."/>
            <person name="Glockner G."/>
            <person name="John U."/>
            <person name="Richards T."/>
            <person name="Worden A.Z."/>
            <person name="Zhang X."/>
            <person name="Grigoriev I.V."/>
            <person name="Allen A.E."/>
            <person name="Bidle K."/>
            <person name="Borodovsky M."/>
            <person name="Bowler C."/>
            <person name="Brownlee C."/>
            <person name="Cock J.M."/>
            <person name="Elias M."/>
            <person name="Gladyshev V.N."/>
            <person name="Groth M."/>
            <person name="Guda C."/>
            <person name="Hadaegh A."/>
            <person name="Iglesias-Rodriguez M.D."/>
            <person name="Jenkins J."/>
            <person name="Jones B.M."/>
            <person name="Lawson T."/>
            <person name="Leese F."/>
            <person name="Lindquist E."/>
            <person name="Lobanov A."/>
            <person name="Lomsadze A."/>
            <person name="Malik S.B."/>
            <person name="Marsh M.E."/>
            <person name="Mackinder L."/>
            <person name="Mock T."/>
            <person name="Mueller-Roeber B."/>
            <person name="Pagarete A."/>
            <person name="Parker M."/>
            <person name="Probert I."/>
            <person name="Quesneville H."/>
            <person name="Raines C."/>
            <person name="Rensing S.A."/>
            <person name="Riano-Pachon D.M."/>
            <person name="Richier S."/>
            <person name="Rokitta S."/>
            <person name="Shiraiwa Y."/>
            <person name="Soanes D.M."/>
            <person name="van der Giezen M."/>
            <person name="Wahlund T.M."/>
            <person name="Williams B."/>
            <person name="Wilson W."/>
            <person name="Wolfe G."/>
            <person name="Wurch L.L."/>
        </authorList>
    </citation>
    <scope>NUCLEOTIDE SEQUENCE</scope>
</reference>
<evidence type="ECO:0000256" key="7">
    <source>
        <dbReference type="ARBA" id="ARBA00022741"/>
    </source>
</evidence>
<comment type="pathway">
    <text evidence="3">Cofactor biosynthesis; riboflavin biosynthesis; 2-hydroxy-3-oxobutyl phosphate from D-ribulose 5-phosphate: step 1/1.</text>
</comment>
<organism evidence="13 14">
    <name type="scientific">Emiliania huxleyi (strain CCMP1516)</name>
    <dbReference type="NCBI Taxonomy" id="280463"/>
    <lineage>
        <taxon>Eukaryota</taxon>
        <taxon>Haptista</taxon>
        <taxon>Haptophyta</taxon>
        <taxon>Prymnesiophyceae</taxon>
        <taxon>Isochrysidales</taxon>
        <taxon>Noelaerhabdaceae</taxon>
        <taxon>Emiliania</taxon>
    </lineage>
</organism>
<evidence type="ECO:0000256" key="10">
    <source>
        <dbReference type="ARBA" id="ARBA00023134"/>
    </source>
</evidence>
<dbReference type="Proteomes" id="UP000013827">
    <property type="component" value="Unassembled WGS sequence"/>
</dbReference>
<keyword evidence="8" id="KW-0378">Hydrolase</keyword>
<dbReference type="GO" id="GO:0009231">
    <property type="term" value="P:riboflavin biosynthetic process"/>
    <property type="evidence" value="ECO:0007669"/>
    <property type="project" value="UniProtKB-KW"/>
</dbReference>
<evidence type="ECO:0000256" key="11">
    <source>
        <dbReference type="ARBA" id="ARBA00049295"/>
    </source>
</evidence>
<feature type="domain" description="GTP cyclohydrolase II" evidence="12">
    <location>
        <begin position="44"/>
        <end position="212"/>
    </location>
</feature>
<evidence type="ECO:0000256" key="1">
    <source>
        <dbReference type="ARBA" id="ARBA00001947"/>
    </source>
</evidence>
<dbReference type="GeneID" id="17280767"/>
<dbReference type="HOGENOM" id="CLU_020273_2_1_1"/>
<dbReference type="InterPro" id="IPR000926">
    <property type="entry name" value="RibA"/>
</dbReference>
<evidence type="ECO:0000256" key="6">
    <source>
        <dbReference type="ARBA" id="ARBA00022723"/>
    </source>
</evidence>
<keyword evidence="10" id="KW-0342">GTP-binding</keyword>
<dbReference type="GO" id="GO:0046872">
    <property type="term" value="F:metal ion binding"/>
    <property type="evidence" value="ECO:0007669"/>
    <property type="project" value="UniProtKB-KW"/>
</dbReference>
<evidence type="ECO:0000256" key="5">
    <source>
        <dbReference type="ARBA" id="ARBA00022619"/>
    </source>
</evidence>
<dbReference type="PANTHER" id="PTHR21327:SF18">
    <property type="entry name" value="3,4-DIHYDROXY-2-BUTANONE 4-PHOSPHATE SYNTHASE"/>
    <property type="match status" value="1"/>
</dbReference>
<dbReference type="FunFam" id="3.40.50.10990:FF:000001">
    <property type="entry name" value="Riboflavin biosynthesis protein RibBA"/>
    <property type="match status" value="1"/>
</dbReference>
<evidence type="ECO:0000256" key="9">
    <source>
        <dbReference type="ARBA" id="ARBA00022833"/>
    </source>
</evidence>
<dbReference type="NCBIfam" id="NF001591">
    <property type="entry name" value="PRK00393.1"/>
    <property type="match status" value="1"/>
</dbReference>
<name>A0A0D3KIB2_EMIH1</name>
<accession>A0A0D3KIB2</accession>
<keyword evidence="6" id="KW-0479">Metal-binding</keyword>
<dbReference type="GO" id="GO:0003935">
    <property type="term" value="F:GTP cyclohydrolase II activity"/>
    <property type="evidence" value="ECO:0007669"/>
    <property type="project" value="UniProtKB-EC"/>
</dbReference>
<dbReference type="GeneID" id="17274186"/>
<dbReference type="InterPro" id="IPR036144">
    <property type="entry name" value="RibA-like_sf"/>
</dbReference>
<dbReference type="eggNOG" id="KOG1284">
    <property type="taxonomic scope" value="Eukaryota"/>
</dbReference>
<dbReference type="AlphaFoldDB" id="A0A0D3KIB2"/>
<dbReference type="KEGG" id="ehx:EMIHUDRAFT_63188"/>
<protein>
    <recommendedName>
        <fullName evidence="12">GTP cyclohydrolase II domain-containing protein</fullName>
    </recommendedName>
</protein>
<evidence type="ECO:0000259" key="12">
    <source>
        <dbReference type="Pfam" id="PF00925"/>
    </source>
</evidence>
<keyword evidence="14" id="KW-1185">Reference proteome</keyword>
<comment type="cofactor">
    <cofactor evidence="1">
        <name>Zn(2+)</name>
        <dbReference type="ChEBI" id="CHEBI:29105"/>
    </cofactor>
</comment>
<dbReference type="RefSeq" id="XP_005781070.1">
    <property type="nucleotide sequence ID" value="XM_005781013.1"/>
</dbReference>
<dbReference type="GO" id="GO:0005829">
    <property type="term" value="C:cytosol"/>
    <property type="evidence" value="ECO:0007669"/>
    <property type="project" value="TreeGrafter"/>
</dbReference>
<proteinExistence type="inferred from homology"/>
<dbReference type="STRING" id="2903.R1F0C2"/>
<dbReference type="RefSeq" id="XP_005787926.1">
    <property type="nucleotide sequence ID" value="XM_005787869.1"/>
</dbReference>
<evidence type="ECO:0000313" key="14">
    <source>
        <dbReference type="Proteomes" id="UP000013827"/>
    </source>
</evidence>
<dbReference type="CDD" id="cd00641">
    <property type="entry name" value="GTP_cyclohydro2"/>
    <property type="match status" value="1"/>
</dbReference>
<dbReference type="InterPro" id="IPR032677">
    <property type="entry name" value="GTP_cyclohydro_II"/>
</dbReference>